<keyword evidence="5" id="KW-0723">Serine/threonine-protein kinase</keyword>
<keyword evidence="6" id="KW-1185">Reference proteome</keyword>
<dbReference type="EMBL" id="LXQA010201224">
    <property type="protein sequence ID" value="MCI33064.1"/>
    <property type="molecule type" value="Genomic_DNA"/>
</dbReference>
<dbReference type="Gene3D" id="2.90.10.10">
    <property type="entry name" value="Bulb-type lectin domain"/>
    <property type="match status" value="1"/>
</dbReference>
<dbReference type="InterPro" id="IPR051343">
    <property type="entry name" value="G-type_lectin_kinases/EP1-like"/>
</dbReference>
<name>A0A392RAK8_9FABA</name>
<keyword evidence="3" id="KW-0325">Glycoprotein</keyword>
<keyword evidence="5" id="KW-0430">Lectin</keyword>
<dbReference type="GO" id="GO:0004674">
    <property type="term" value="F:protein serine/threonine kinase activity"/>
    <property type="evidence" value="ECO:0007669"/>
    <property type="project" value="UniProtKB-KW"/>
</dbReference>
<keyword evidence="5" id="KW-0808">Transferase</keyword>
<feature type="domain" description="Bulb-type lectin" evidence="4">
    <location>
        <begin position="1"/>
        <end position="37"/>
    </location>
</feature>
<keyword evidence="5" id="KW-0675">Receptor</keyword>
<dbReference type="AlphaFoldDB" id="A0A392RAK8"/>
<comment type="caution">
    <text evidence="5">The sequence shown here is derived from an EMBL/GenBank/DDBJ whole genome shotgun (WGS) entry which is preliminary data.</text>
</comment>
<dbReference type="Proteomes" id="UP000265520">
    <property type="component" value="Unassembled WGS sequence"/>
</dbReference>
<dbReference type="InterPro" id="IPR036426">
    <property type="entry name" value="Bulb-type_lectin_dom_sf"/>
</dbReference>
<evidence type="ECO:0000259" key="4">
    <source>
        <dbReference type="Pfam" id="PF01453"/>
    </source>
</evidence>
<sequence>MLDSGNFVLYDEHSYVIWQSFDHPTDTILGGQNLTEDDYLVSTSEVMRMLTGIQTLRMVANNSVLAFKGLFV</sequence>
<protein>
    <submittedName>
        <fullName evidence="5">G-type lectin S-receptor-like serine/threonine protein kinase RLK1-like</fullName>
    </submittedName>
</protein>
<reference evidence="5 6" key="1">
    <citation type="journal article" date="2018" name="Front. Plant Sci.">
        <title>Red Clover (Trifolium pratense) and Zigzag Clover (T. medium) - A Picture of Genomic Similarities and Differences.</title>
        <authorList>
            <person name="Dluhosova J."/>
            <person name="Istvanek J."/>
            <person name="Nedelnik J."/>
            <person name="Repkova J."/>
        </authorList>
    </citation>
    <scope>NUCLEOTIDE SEQUENCE [LARGE SCALE GENOMIC DNA]</scope>
    <source>
        <strain evidence="6">cv. 10/8</strain>
        <tissue evidence="5">Leaf</tissue>
    </source>
</reference>
<proteinExistence type="predicted"/>
<dbReference type="InterPro" id="IPR001480">
    <property type="entry name" value="Bulb-type_lectin_dom"/>
</dbReference>
<evidence type="ECO:0000256" key="1">
    <source>
        <dbReference type="ARBA" id="ARBA00022729"/>
    </source>
</evidence>
<dbReference type="PANTHER" id="PTHR47976">
    <property type="entry name" value="G-TYPE LECTIN S-RECEPTOR-LIKE SERINE/THREONINE-PROTEIN KINASE SD2-5"/>
    <property type="match status" value="1"/>
</dbReference>
<accession>A0A392RAK8</accession>
<evidence type="ECO:0000313" key="6">
    <source>
        <dbReference type="Proteomes" id="UP000265520"/>
    </source>
</evidence>
<evidence type="ECO:0000256" key="3">
    <source>
        <dbReference type="ARBA" id="ARBA00023180"/>
    </source>
</evidence>
<organism evidence="5 6">
    <name type="scientific">Trifolium medium</name>
    <dbReference type="NCBI Taxonomy" id="97028"/>
    <lineage>
        <taxon>Eukaryota</taxon>
        <taxon>Viridiplantae</taxon>
        <taxon>Streptophyta</taxon>
        <taxon>Embryophyta</taxon>
        <taxon>Tracheophyta</taxon>
        <taxon>Spermatophyta</taxon>
        <taxon>Magnoliopsida</taxon>
        <taxon>eudicotyledons</taxon>
        <taxon>Gunneridae</taxon>
        <taxon>Pentapetalae</taxon>
        <taxon>rosids</taxon>
        <taxon>fabids</taxon>
        <taxon>Fabales</taxon>
        <taxon>Fabaceae</taxon>
        <taxon>Papilionoideae</taxon>
        <taxon>50 kb inversion clade</taxon>
        <taxon>NPAAA clade</taxon>
        <taxon>Hologalegina</taxon>
        <taxon>IRL clade</taxon>
        <taxon>Trifolieae</taxon>
        <taxon>Trifolium</taxon>
    </lineage>
</organism>
<dbReference type="PANTHER" id="PTHR47976:SF49">
    <property type="entry name" value="RECEPTOR-LIKE SERINE_THREONINE-PROTEIN KINASE"/>
    <property type="match status" value="1"/>
</dbReference>
<evidence type="ECO:0000256" key="2">
    <source>
        <dbReference type="ARBA" id="ARBA00023157"/>
    </source>
</evidence>
<dbReference type="GO" id="GO:0030246">
    <property type="term" value="F:carbohydrate binding"/>
    <property type="evidence" value="ECO:0007669"/>
    <property type="project" value="UniProtKB-KW"/>
</dbReference>
<dbReference type="SUPFAM" id="SSF51110">
    <property type="entry name" value="alpha-D-mannose-specific plant lectins"/>
    <property type="match status" value="1"/>
</dbReference>
<evidence type="ECO:0000313" key="5">
    <source>
        <dbReference type="EMBL" id="MCI33064.1"/>
    </source>
</evidence>
<keyword evidence="5" id="KW-0418">Kinase</keyword>
<keyword evidence="2" id="KW-1015">Disulfide bond</keyword>
<keyword evidence="1" id="KW-0732">Signal</keyword>
<dbReference type="Pfam" id="PF01453">
    <property type="entry name" value="B_lectin"/>
    <property type="match status" value="1"/>
</dbReference>